<feature type="transmembrane region" description="Helical" evidence="1">
    <location>
        <begin position="111"/>
        <end position="132"/>
    </location>
</feature>
<sequence>MRGYLISFLSVCGVVLFTVLMLFSGNLCFFWLYLELSSLCLVPSFFLSMETEKLNSLFSYIVASSISSSLILCGVMFVDLMPLMILGFLIKFGLFPFFGWVYNVIIGSNWLVVWGLSTALKASFFFFSFFLSCSYIGIVNWLSAVTFLFCGSVFWVISYNWYYCWSHMMLVSSASLVVMSLVVSLDYLAYLYVVYVVWATMVICFFEKKGGDMSLDGVGLCFMFCSLLVSFPCSISVFYKLVIGGCIFSCYFPVFVCWVFYNISEQFYLVKLIISQEVPKEMGGLFNVL</sequence>
<keyword evidence="1" id="KW-0812">Transmembrane</keyword>
<gene>
    <name evidence="2" type="primary">nad2</name>
</gene>
<accession>A0A0F7G5T0</accession>
<evidence type="ECO:0000313" key="2">
    <source>
        <dbReference type="EMBL" id="AKG49757.1"/>
    </source>
</evidence>
<feature type="transmembrane region" description="Helical" evidence="1">
    <location>
        <begin position="5"/>
        <end position="23"/>
    </location>
</feature>
<evidence type="ECO:0000256" key="1">
    <source>
        <dbReference type="SAM" id="Phobius"/>
    </source>
</evidence>
<proteinExistence type="predicted"/>
<keyword evidence="1" id="KW-0472">Membrane</keyword>
<feature type="transmembrane region" description="Helical" evidence="1">
    <location>
        <begin position="57"/>
        <end position="77"/>
    </location>
</feature>
<name>A0A0F7G5T0_9TREM</name>
<dbReference type="EMBL" id="KR006934">
    <property type="protein sequence ID" value="AKG49757.1"/>
    <property type="molecule type" value="Genomic_DNA"/>
</dbReference>
<organism evidence="2">
    <name type="scientific">Ogmocotyle sikae</name>
    <dbReference type="NCBI Taxonomy" id="1179700"/>
    <lineage>
        <taxon>Eukaryota</taxon>
        <taxon>Metazoa</taxon>
        <taxon>Spiralia</taxon>
        <taxon>Lophotrochozoa</taxon>
        <taxon>Platyhelminthes</taxon>
        <taxon>Trematoda</taxon>
        <taxon>Digenea</taxon>
        <taxon>Plagiorchiida</taxon>
        <taxon>Pronocephalata</taxon>
        <taxon>Pronocephaloidea</taxon>
        <taxon>Notocotylidae</taxon>
        <taxon>Ogmocotyle</taxon>
    </lineage>
</organism>
<feature type="transmembrane region" description="Helical" evidence="1">
    <location>
        <begin position="83"/>
        <end position="104"/>
    </location>
</feature>
<feature type="transmembrane region" description="Helical" evidence="1">
    <location>
        <begin position="29"/>
        <end position="48"/>
    </location>
</feature>
<reference evidence="2" key="1">
    <citation type="submission" date="2015-03" db="EMBL/GenBank/DDBJ databases">
        <title>Complete mitochondrial genome sequence of Ogmocotyle sikae in Jishou City, Hunan Province, China.</title>
        <authorList>
            <person name="Ma J."/>
            <person name="He J.J."/>
            <person name="Zhu X.Q."/>
        </authorList>
    </citation>
    <scope>NUCLEOTIDE SEQUENCE</scope>
    <source>
        <strain evidence="2">OHX</strain>
    </source>
</reference>
<keyword evidence="2" id="KW-0496">Mitochondrion</keyword>
<dbReference type="AlphaFoldDB" id="A0A0F7G5T0"/>
<feature type="transmembrane region" description="Helical" evidence="1">
    <location>
        <begin position="189"/>
        <end position="206"/>
    </location>
</feature>
<keyword evidence="1" id="KW-1133">Transmembrane helix</keyword>
<feature type="transmembrane region" description="Helical" evidence="1">
    <location>
        <begin position="138"/>
        <end position="157"/>
    </location>
</feature>
<geneLocation type="mitochondrion" evidence="2"/>
<feature type="transmembrane region" description="Helical" evidence="1">
    <location>
        <begin position="213"/>
        <end position="231"/>
    </location>
</feature>
<feature type="transmembrane region" description="Helical" evidence="1">
    <location>
        <begin position="237"/>
        <end position="261"/>
    </location>
</feature>
<protein>
    <submittedName>
        <fullName evidence="2">NADH dehydrogenase subunit 2</fullName>
    </submittedName>
</protein>